<dbReference type="AlphaFoldDB" id="R7WGL4"/>
<organism evidence="2">
    <name type="scientific">Aegilops tauschii</name>
    <name type="common">Tausch's goatgrass</name>
    <name type="synonym">Aegilops squarrosa</name>
    <dbReference type="NCBI Taxonomy" id="37682"/>
    <lineage>
        <taxon>Eukaryota</taxon>
        <taxon>Viridiplantae</taxon>
        <taxon>Streptophyta</taxon>
        <taxon>Embryophyta</taxon>
        <taxon>Tracheophyta</taxon>
        <taxon>Spermatophyta</taxon>
        <taxon>Magnoliopsida</taxon>
        <taxon>Liliopsida</taxon>
        <taxon>Poales</taxon>
        <taxon>Poaceae</taxon>
        <taxon>BOP clade</taxon>
        <taxon>Pooideae</taxon>
        <taxon>Triticodae</taxon>
        <taxon>Triticeae</taxon>
        <taxon>Triticinae</taxon>
        <taxon>Aegilops</taxon>
    </lineage>
</organism>
<sequence>MALIWNVNSTTAYVLGDRYLSSSAMESCRKLWKWERFSYFRESKDVHLVSSCNGLKCLCDNKEWTGGAVTVVNPATSDTQPVPSLPVSRLSVRSHGAKIWHEAYNFAYHPTTGKYKVVHVPCKCVHAGEKTRRDVPAPANARCKLAAGIVSIDGMTHWVRTGSRRTVVSFDLDAECIISTTGLPPLPDRRESYQLTAVHGRLGLVTTSQDVWVLETRRSHRYNLGHRVPLPQFVYGEHVITWQGRSFYTHQLRSGPLSAGWRQRSKSDNTMVRIGRRDEGMLVAYMNCNNYQMFAYVKTMEPLSVYSTNYSTPSVP</sequence>
<dbReference type="InterPro" id="IPR050796">
    <property type="entry name" value="SCF_F-box_component"/>
</dbReference>
<dbReference type="EnsemblPlants" id="EMT20554">
    <property type="protein sequence ID" value="EMT20554"/>
    <property type="gene ID" value="F775_02433"/>
</dbReference>
<reference evidence="2" key="1">
    <citation type="submission" date="2015-06" db="UniProtKB">
        <authorList>
            <consortium name="EnsemblPlants"/>
        </authorList>
    </citation>
    <scope>IDENTIFICATION</scope>
</reference>
<dbReference type="PANTHER" id="PTHR31672:SF13">
    <property type="entry name" value="F-BOX PROTEIN CPR30-LIKE"/>
    <property type="match status" value="1"/>
</dbReference>
<evidence type="ECO:0000259" key="1">
    <source>
        <dbReference type="Pfam" id="PF08268"/>
    </source>
</evidence>
<accession>R7WGL4</accession>
<dbReference type="InterPro" id="IPR013187">
    <property type="entry name" value="F-box-assoc_dom_typ3"/>
</dbReference>
<name>R7WGL4_AEGTA</name>
<feature type="domain" description="F-box associated beta-propeller type 3" evidence="1">
    <location>
        <begin position="37"/>
        <end position="219"/>
    </location>
</feature>
<proteinExistence type="predicted"/>
<dbReference type="PANTHER" id="PTHR31672">
    <property type="entry name" value="BNACNNG10540D PROTEIN"/>
    <property type="match status" value="1"/>
</dbReference>
<dbReference type="Pfam" id="PF08268">
    <property type="entry name" value="FBA_3"/>
    <property type="match status" value="1"/>
</dbReference>
<protein>
    <recommendedName>
        <fullName evidence="1">F-box associated beta-propeller type 3 domain-containing protein</fullName>
    </recommendedName>
</protein>
<evidence type="ECO:0000313" key="2">
    <source>
        <dbReference type="EnsemblPlants" id="EMT20554"/>
    </source>
</evidence>